<dbReference type="EMBL" id="CAKKNE010000001">
    <property type="protein sequence ID" value="CAH0364736.1"/>
    <property type="molecule type" value="Genomic_DNA"/>
</dbReference>
<evidence type="ECO:0000259" key="6">
    <source>
        <dbReference type="PROSITE" id="PS50059"/>
    </source>
</evidence>
<reference evidence="7" key="1">
    <citation type="submission" date="2021-11" db="EMBL/GenBank/DDBJ databases">
        <authorList>
            <consortium name="Genoscope - CEA"/>
            <person name="William W."/>
        </authorList>
    </citation>
    <scope>NUCLEOTIDE SEQUENCE</scope>
</reference>
<dbReference type="InterPro" id="IPR050689">
    <property type="entry name" value="FKBP-type_PPIase"/>
</dbReference>
<evidence type="ECO:0000256" key="4">
    <source>
        <dbReference type="ARBA" id="ARBA00023235"/>
    </source>
</evidence>
<evidence type="ECO:0000256" key="3">
    <source>
        <dbReference type="ARBA" id="ARBA00023110"/>
    </source>
</evidence>
<organism evidence="7 8">
    <name type="scientific">Pelagomonas calceolata</name>
    <dbReference type="NCBI Taxonomy" id="35677"/>
    <lineage>
        <taxon>Eukaryota</taxon>
        <taxon>Sar</taxon>
        <taxon>Stramenopiles</taxon>
        <taxon>Ochrophyta</taxon>
        <taxon>Pelagophyceae</taxon>
        <taxon>Pelagomonadales</taxon>
        <taxon>Pelagomonadaceae</taxon>
        <taxon>Pelagomonas</taxon>
    </lineage>
</organism>
<evidence type="ECO:0000256" key="5">
    <source>
        <dbReference type="PROSITE-ProRule" id="PRU00277"/>
    </source>
</evidence>
<dbReference type="InterPro" id="IPR046357">
    <property type="entry name" value="PPIase_dom_sf"/>
</dbReference>
<evidence type="ECO:0000256" key="2">
    <source>
        <dbReference type="ARBA" id="ARBA00013194"/>
    </source>
</evidence>
<dbReference type="GO" id="GO:0005737">
    <property type="term" value="C:cytoplasm"/>
    <property type="evidence" value="ECO:0007669"/>
    <property type="project" value="TreeGrafter"/>
</dbReference>
<dbReference type="AlphaFoldDB" id="A0A8J2WWX4"/>
<dbReference type="Pfam" id="PF00254">
    <property type="entry name" value="FKBP_C"/>
    <property type="match status" value="1"/>
</dbReference>
<comment type="catalytic activity">
    <reaction evidence="1 5">
        <text>[protein]-peptidylproline (omega=180) = [protein]-peptidylproline (omega=0)</text>
        <dbReference type="Rhea" id="RHEA:16237"/>
        <dbReference type="Rhea" id="RHEA-COMP:10747"/>
        <dbReference type="Rhea" id="RHEA-COMP:10748"/>
        <dbReference type="ChEBI" id="CHEBI:83833"/>
        <dbReference type="ChEBI" id="CHEBI:83834"/>
        <dbReference type="EC" id="5.2.1.8"/>
    </reaction>
</comment>
<proteinExistence type="predicted"/>
<dbReference type="OrthoDB" id="1902587at2759"/>
<dbReference type="PANTHER" id="PTHR10516">
    <property type="entry name" value="PEPTIDYL-PROLYL CIS-TRANS ISOMERASE"/>
    <property type="match status" value="1"/>
</dbReference>
<dbReference type="Proteomes" id="UP000789595">
    <property type="component" value="Unassembled WGS sequence"/>
</dbReference>
<dbReference type="SUPFAM" id="SSF54534">
    <property type="entry name" value="FKBP-like"/>
    <property type="match status" value="1"/>
</dbReference>
<dbReference type="EC" id="5.2.1.8" evidence="2 5"/>
<dbReference type="InterPro" id="IPR001179">
    <property type="entry name" value="PPIase_FKBP_dom"/>
</dbReference>
<keyword evidence="4 5" id="KW-0413">Isomerase</keyword>
<protein>
    <recommendedName>
        <fullName evidence="2 5">peptidylprolyl isomerase</fullName>
        <ecNumber evidence="2 5">5.2.1.8</ecNumber>
    </recommendedName>
</protein>
<feature type="domain" description="PPIase FKBP-type" evidence="6">
    <location>
        <begin position="31"/>
        <end position="119"/>
    </location>
</feature>
<comment type="caution">
    <text evidence="7">The sequence shown here is derived from an EMBL/GenBank/DDBJ whole genome shotgun (WGS) entry which is preliminary data.</text>
</comment>
<evidence type="ECO:0000256" key="1">
    <source>
        <dbReference type="ARBA" id="ARBA00000971"/>
    </source>
</evidence>
<gene>
    <name evidence="7" type="ORF">PECAL_1P11150</name>
</gene>
<accession>A0A8J2WWX4</accession>
<evidence type="ECO:0000313" key="8">
    <source>
        <dbReference type="Proteomes" id="UP000789595"/>
    </source>
</evidence>
<name>A0A8J2WWX4_9STRA</name>
<dbReference type="GO" id="GO:0003755">
    <property type="term" value="F:peptidyl-prolyl cis-trans isomerase activity"/>
    <property type="evidence" value="ECO:0007669"/>
    <property type="project" value="UniProtKB-KW"/>
</dbReference>
<sequence>MDAAAKKKKGQNELGVITKRPGNATHFPAPGCTCRVHYEARLENGDVFDSSRDRKRALIFKLGAGQLIPGLEDGIPKMSVGQICVFTVPPSLGYGQEGFMPVVPPAATLTYEVELLDFSAEDDAGHV</sequence>
<evidence type="ECO:0000313" key="7">
    <source>
        <dbReference type="EMBL" id="CAH0364736.1"/>
    </source>
</evidence>
<dbReference type="Gene3D" id="3.10.50.40">
    <property type="match status" value="1"/>
</dbReference>
<keyword evidence="3 5" id="KW-0697">Rotamase</keyword>
<keyword evidence="8" id="KW-1185">Reference proteome</keyword>
<dbReference type="PANTHER" id="PTHR10516:SF443">
    <property type="entry name" value="FK506-BINDING PROTEIN 59-RELATED"/>
    <property type="match status" value="1"/>
</dbReference>
<dbReference type="PROSITE" id="PS50059">
    <property type="entry name" value="FKBP_PPIASE"/>
    <property type="match status" value="1"/>
</dbReference>